<gene>
    <name evidence="9" type="primary">fabV</name>
    <name evidence="13" type="ORF">DZ860_15490</name>
</gene>
<comment type="pathway">
    <text evidence="9">Lipid metabolism; fatty acid biosynthesis.</text>
</comment>
<evidence type="ECO:0000256" key="2">
    <source>
        <dbReference type="ARBA" id="ARBA00022516"/>
    </source>
</evidence>
<keyword evidence="6 9" id="KW-0443">Lipid metabolism</keyword>
<comment type="catalytic activity">
    <reaction evidence="8">
        <text>a 2,3-saturated acyl-CoA + NAD(+) = a (2E)-enoyl-CoA + NADH + H(+)</text>
        <dbReference type="Rhea" id="RHEA:18177"/>
        <dbReference type="ChEBI" id="CHEBI:15378"/>
        <dbReference type="ChEBI" id="CHEBI:57540"/>
        <dbReference type="ChEBI" id="CHEBI:57945"/>
        <dbReference type="ChEBI" id="CHEBI:58856"/>
        <dbReference type="ChEBI" id="CHEBI:65111"/>
        <dbReference type="EC" id="1.3.1.44"/>
    </reaction>
</comment>
<proteinExistence type="inferred from homology"/>
<keyword evidence="7 9" id="KW-0275">Fatty acid biosynthesis</keyword>
<feature type="site" description="Plays an important role in discriminating NADH against NADPH" evidence="9">
    <location>
        <position position="76"/>
    </location>
</feature>
<evidence type="ECO:0000256" key="9">
    <source>
        <dbReference type="HAMAP-Rule" id="MF_01838"/>
    </source>
</evidence>
<evidence type="ECO:0000256" key="6">
    <source>
        <dbReference type="ARBA" id="ARBA00023098"/>
    </source>
</evidence>
<feature type="binding site" evidence="9">
    <location>
        <position position="227"/>
    </location>
    <ligand>
        <name>substrate</name>
    </ligand>
</feature>
<dbReference type="InterPro" id="IPR010758">
    <property type="entry name" value="Trans-2-enoyl-CoA_reductase"/>
</dbReference>
<dbReference type="GO" id="GO:0004318">
    <property type="term" value="F:enoyl-[acyl-carrier-protein] reductase (NADH) activity"/>
    <property type="evidence" value="ECO:0007669"/>
    <property type="project" value="UniProtKB-UniRule"/>
</dbReference>
<evidence type="ECO:0000256" key="3">
    <source>
        <dbReference type="ARBA" id="ARBA00022832"/>
    </source>
</evidence>
<feature type="active site" description="Proton donor" evidence="9">
    <location>
        <position position="237"/>
    </location>
</feature>
<comment type="subunit">
    <text evidence="1 9">Monomer.</text>
</comment>
<keyword evidence="5 9" id="KW-0520">NAD</keyword>
<feature type="domain" description="Trans-2-enoyl-CoA reductase catalytic" evidence="11">
    <location>
        <begin position="84"/>
        <end position="319"/>
    </location>
</feature>
<comment type="similarity">
    <text evidence="9">Belongs to the TER reductase family.</text>
</comment>
<dbReference type="EMBL" id="QVMU01000016">
    <property type="protein sequence ID" value="RJX69387.1"/>
    <property type="molecule type" value="Genomic_DNA"/>
</dbReference>
<keyword evidence="2 9" id="KW-0444">Lipid biosynthesis</keyword>
<sequence>MIIKPEIQGVVARTAHPMGCQMAVLNQIAYVRNAEPVVNGPKKVLVLGASSGFGLASRIALAFGGSNADTIGVSFERGPSEKGVGTAGWYNNIYFRQEAEKSGMIAKNFVGDAFSPQMREQVIEYIRSEFGGKVDLVVYSLATGVRPNPETGELWRSSIKTTGAPVTGPTINIEQDKMVQMTIETATEEEVDATEKVMGGEDWQSWIDILSQADVLDQGCKTVAYSYVGPESTYPIYHHGTLGRAKAHLHATADKLNEQMKGLGGEAYVSVCKALVTKASVFIPAFSPYILSLFKVMKEQGTHEGCIEQMQRLFAERLYGQHQSAGVPVDLARLIRIDDWELEPETQDKVSKLMVQITEENFQQIGDYEGYKLDFMQLNGFGFDGVDYAAEVDMDELVALAP</sequence>
<evidence type="ECO:0000256" key="4">
    <source>
        <dbReference type="ARBA" id="ARBA00023002"/>
    </source>
</evidence>
<dbReference type="Pfam" id="PF12242">
    <property type="entry name" value="Eno-Rase_NADH_b"/>
    <property type="match status" value="1"/>
</dbReference>
<evidence type="ECO:0000256" key="1">
    <source>
        <dbReference type="ARBA" id="ARBA00011245"/>
    </source>
</evidence>
<dbReference type="GO" id="GO:0006633">
    <property type="term" value="P:fatty acid biosynthetic process"/>
    <property type="evidence" value="ECO:0007669"/>
    <property type="project" value="UniProtKB-UniRule"/>
</dbReference>
<evidence type="ECO:0000256" key="7">
    <source>
        <dbReference type="ARBA" id="ARBA00023160"/>
    </source>
</evidence>
<evidence type="ECO:0000259" key="12">
    <source>
        <dbReference type="Pfam" id="PF12242"/>
    </source>
</evidence>
<keyword evidence="14" id="KW-1185">Reference proteome</keyword>
<dbReference type="GO" id="GO:0051287">
    <property type="term" value="F:NAD binding"/>
    <property type="evidence" value="ECO:0007669"/>
    <property type="project" value="UniProtKB-UniRule"/>
</dbReference>
<feature type="domain" description="Trans-2-enoyl-CoA reductase-like NAD(P)H binding" evidence="12">
    <location>
        <begin position="2"/>
        <end position="81"/>
    </location>
</feature>
<feature type="binding site" evidence="9">
    <location>
        <begin position="48"/>
        <end position="53"/>
    </location>
    <ligand>
        <name>NAD(+)</name>
        <dbReference type="ChEBI" id="CHEBI:57540"/>
    </ligand>
</feature>
<comment type="caution">
    <text evidence="13">The sequence shown here is derived from an EMBL/GenBank/DDBJ whole genome shotgun (WGS) entry which is preliminary data.</text>
</comment>
<dbReference type="NCBIfam" id="NF043048">
    <property type="entry name" value="EnoyACPredFabV"/>
    <property type="match status" value="1"/>
</dbReference>
<keyword evidence="4 9" id="KW-0560">Oxidoreductase</keyword>
<reference evidence="13 14" key="1">
    <citation type="submission" date="2018-08" db="EMBL/GenBank/DDBJ databases">
        <title>Vibrio isolated from the Eastern China Marginal Seas.</title>
        <authorList>
            <person name="Li Y."/>
        </authorList>
    </citation>
    <scope>NUCLEOTIDE SEQUENCE [LARGE SCALE GENOMIC DNA]</scope>
    <source>
        <strain evidence="13 14">BEI233</strain>
    </source>
</reference>
<dbReference type="UniPathway" id="UPA00094"/>
<dbReference type="HAMAP" id="MF_01838">
    <property type="entry name" value="FabV_reductase"/>
    <property type="match status" value="1"/>
</dbReference>
<dbReference type="InterPro" id="IPR024906">
    <property type="entry name" value="Eno_Rdtase_FAD-bd_dom"/>
</dbReference>
<feature type="binding site" evidence="9">
    <location>
        <begin position="112"/>
        <end position="113"/>
    </location>
    <ligand>
        <name>NAD(+)</name>
        <dbReference type="ChEBI" id="CHEBI:57540"/>
    </ligand>
</feature>
<comment type="function">
    <text evidence="9">Involved in the final reduction of the elongation cycle of fatty acid synthesis (FAS II). Catalyzes the reduction of a carbon-carbon double bond in an enoyl moiety that is covalently linked to an acyl carrier protein (ACP).</text>
</comment>
<name>A0A3A6QHP4_9VIBR</name>
<evidence type="ECO:0000256" key="8">
    <source>
        <dbReference type="ARBA" id="ARBA00048302"/>
    </source>
</evidence>
<accession>A0A3A6QHP4</accession>
<dbReference type="PANTHER" id="PTHR37480:SF1">
    <property type="entry name" value="ENOYL-[ACYL-CARRIER-PROTEIN] REDUCTASE [NADH]"/>
    <property type="match status" value="1"/>
</dbReference>
<organism evidence="13 14">
    <name type="scientific">Vibrio sinensis</name>
    <dbReference type="NCBI Taxonomy" id="2302434"/>
    <lineage>
        <taxon>Bacteria</taxon>
        <taxon>Pseudomonadati</taxon>
        <taxon>Pseudomonadota</taxon>
        <taxon>Gammaproteobacteria</taxon>
        <taxon>Vibrionales</taxon>
        <taxon>Vibrionaceae</taxon>
        <taxon>Vibrio</taxon>
    </lineage>
</organism>
<keyword evidence="3 9" id="KW-0276">Fatty acid metabolism</keyword>
<evidence type="ECO:0000313" key="14">
    <source>
        <dbReference type="Proteomes" id="UP000273252"/>
    </source>
</evidence>
<dbReference type="Pfam" id="PF12241">
    <property type="entry name" value="Enoyl_reductase"/>
    <property type="match status" value="1"/>
</dbReference>
<feature type="domain" description="Enoyl reductase FAD binding" evidence="10">
    <location>
        <begin position="329"/>
        <end position="392"/>
    </location>
</feature>
<dbReference type="InterPro" id="IPR024910">
    <property type="entry name" value="Enoyl-CoA_Rdtase_cat_dom"/>
</dbReference>
<dbReference type="RefSeq" id="WP_120032984.1">
    <property type="nucleotide sequence ID" value="NZ_QVMU01000016.1"/>
</dbReference>
<dbReference type="Pfam" id="PF07055">
    <property type="entry name" value="Eno-Rase_FAD_bd"/>
    <property type="match status" value="1"/>
</dbReference>
<feature type="binding site" evidence="9">
    <location>
        <position position="246"/>
    </location>
    <ligand>
        <name>NAD(+)</name>
        <dbReference type="ChEBI" id="CHEBI:57540"/>
    </ligand>
</feature>
<evidence type="ECO:0000313" key="13">
    <source>
        <dbReference type="EMBL" id="RJX69387.1"/>
    </source>
</evidence>
<dbReference type="GO" id="GO:0050343">
    <property type="term" value="F:trans-2-enoyl-CoA reductase (NADH) activity"/>
    <property type="evidence" value="ECO:0007669"/>
    <property type="project" value="UniProtKB-EC"/>
</dbReference>
<dbReference type="Proteomes" id="UP000273252">
    <property type="component" value="Unassembled WGS sequence"/>
</dbReference>
<dbReference type="SUPFAM" id="SSF51735">
    <property type="entry name" value="NAD(P)-binding Rossmann-fold domains"/>
    <property type="match status" value="1"/>
</dbReference>
<dbReference type="Gene3D" id="3.40.50.720">
    <property type="entry name" value="NAD(P)-binding Rossmann-like Domain"/>
    <property type="match status" value="1"/>
</dbReference>
<dbReference type="AlphaFoldDB" id="A0A3A6QHP4"/>
<dbReference type="NCBIfam" id="NF010177">
    <property type="entry name" value="PRK13656.1"/>
    <property type="match status" value="1"/>
</dbReference>
<feature type="binding site" evidence="9">
    <location>
        <begin position="275"/>
        <end position="277"/>
    </location>
    <ligand>
        <name>NAD(+)</name>
        <dbReference type="ChEBI" id="CHEBI:57540"/>
    </ligand>
</feature>
<evidence type="ECO:0000256" key="5">
    <source>
        <dbReference type="ARBA" id="ARBA00023027"/>
    </source>
</evidence>
<dbReference type="PANTHER" id="PTHR37480">
    <property type="entry name" value="ENOYL-[ACYL-CARRIER-PROTEIN] REDUCTASE [NADH]"/>
    <property type="match status" value="1"/>
</dbReference>
<feature type="binding site" evidence="9">
    <location>
        <begin position="141"/>
        <end position="142"/>
    </location>
    <ligand>
        <name>NAD(+)</name>
        <dbReference type="ChEBI" id="CHEBI:57540"/>
    </ligand>
</feature>
<comment type="catalytic activity">
    <reaction evidence="9">
        <text>a 2,3-saturated acyl-[ACP] + NAD(+) = a (2E)-enoyl-[ACP] + NADH + H(+)</text>
        <dbReference type="Rhea" id="RHEA:10240"/>
        <dbReference type="Rhea" id="RHEA-COMP:9925"/>
        <dbReference type="Rhea" id="RHEA-COMP:9926"/>
        <dbReference type="ChEBI" id="CHEBI:15378"/>
        <dbReference type="ChEBI" id="CHEBI:57540"/>
        <dbReference type="ChEBI" id="CHEBI:57945"/>
        <dbReference type="ChEBI" id="CHEBI:78784"/>
        <dbReference type="ChEBI" id="CHEBI:78785"/>
        <dbReference type="EC" id="1.3.1.9"/>
    </reaction>
</comment>
<dbReference type="InterPro" id="IPR036291">
    <property type="entry name" value="NAD(P)-bd_dom_sf"/>
</dbReference>
<dbReference type="OrthoDB" id="9802260at2"/>
<dbReference type="EC" id="1.3.1.9" evidence="9"/>
<feature type="binding site" evidence="9">
    <location>
        <begin position="75"/>
        <end position="76"/>
    </location>
    <ligand>
        <name>NAD(+)</name>
        <dbReference type="ChEBI" id="CHEBI:57540"/>
    </ligand>
</feature>
<evidence type="ECO:0000259" key="11">
    <source>
        <dbReference type="Pfam" id="PF12241"/>
    </source>
</evidence>
<evidence type="ECO:0000259" key="10">
    <source>
        <dbReference type="Pfam" id="PF07055"/>
    </source>
</evidence>
<dbReference type="InterPro" id="IPR050048">
    <property type="entry name" value="FabV-like_NADH_b"/>
</dbReference>
<protein>
    <recommendedName>
        <fullName evidence="9">Enoyl-[acyl-carrier-protein] reductase [NADH]</fullName>
        <shortName evidence="9">ENR</shortName>
        <ecNumber evidence="9">1.3.1.9</ecNumber>
    </recommendedName>
</protein>